<evidence type="ECO:0000256" key="5">
    <source>
        <dbReference type="ARBA" id="ARBA00023136"/>
    </source>
</evidence>
<gene>
    <name evidence="7" type="ORF">DFR30_1965</name>
</gene>
<comment type="caution">
    <text evidence="7">The sequence shown here is derived from an EMBL/GenBank/DDBJ whole genome shotgun (WGS) entry which is preliminary data.</text>
</comment>
<evidence type="ECO:0000256" key="4">
    <source>
        <dbReference type="ARBA" id="ARBA00022679"/>
    </source>
</evidence>
<keyword evidence="3" id="KW-0997">Cell inner membrane</keyword>
<dbReference type="AlphaFoldDB" id="A0A4R1HN52"/>
<dbReference type="GO" id="GO:0016746">
    <property type="term" value="F:acyltransferase activity"/>
    <property type="evidence" value="ECO:0007669"/>
    <property type="project" value="UniProtKB-KW"/>
</dbReference>
<keyword evidence="5" id="KW-0472">Membrane</keyword>
<dbReference type="Pfam" id="PF03279">
    <property type="entry name" value="Lip_A_acyltrans"/>
    <property type="match status" value="1"/>
</dbReference>
<organism evidence="7 8">
    <name type="scientific">Thiogranum longum</name>
    <dbReference type="NCBI Taxonomy" id="1537524"/>
    <lineage>
        <taxon>Bacteria</taxon>
        <taxon>Pseudomonadati</taxon>
        <taxon>Pseudomonadota</taxon>
        <taxon>Gammaproteobacteria</taxon>
        <taxon>Chromatiales</taxon>
        <taxon>Ectothiorhodospiraceae</taxon>
        <taxon>Thiogranum</taxon>
    </lineage>
</organism>
<sequence>MPNEPSTTPSQRRKPVSTAPIPANTAMRFRWWRETVMLRGLWLLVGGLSPERASALGRRIMRFIGPHSAKHRHVRANLAIMCPERSKTEIEALSRQVWGSLGATLAEFVHLDTLTNTVTDTPAIEVVCENTDADFLAHRKPCIFVAAHLGNWELSSWGIQHFGYPVDVVYKPQDNPRLDALVMPRRQRLGCGLVPVRNAVRNLMKSLKQGRSVGLHVDVRVEDAPLSPFAGLEAATTTMPAWLARKFECDIVPVHTERVGDARFRVILHPSIPWRDATTGEPKSIELLTAEMNEAVAGLIRRVPGQWLCTKRRWPKKAMQERGAYS</sequence>
<keyword evidence="4 7" id="KW-0808">Transferase</keyword>
<comment type="subcellular location">
    <subcellularLocation>
        <location evidence="1">Cell inner membrane</location>
    </subcellularLocation>
</comment>
<reference evidence="7 8" key="1">
    <citation type="submission" date="2019-03" db="EMBL/GenBank/DDBJ databases">
        <title>Genomic Encyclopedia of Type Strains, Phase IV (KMG-IV): sequencing the most valuable type-strain genomes for metagenomic binning, comparative biology and taxonomic classification.</title>
        <authorList>
            <person name="Goeker M."/>
        </authorList>
    </citation>
    <scope>NUCLEOTIDE SEQUENCE [LARGE SCALE GENOMIC DNA]</scope>
    <source>
        <strain evidence="7 8">DSM 19610</strain>
    </source>
</reference>
<dbReference type="OrthoDB" id="5798399at2"/>
<dbReference type="GO" id="GO:0005886">
    <property type="term" value="C:plasma membrane"/>
    <property type="evidence" value="ECO:0007669"/>
    <property type="project" value="UniProtKB-SubCell"/>
</dbReference>
<accession>A0A4R1HN52</accession>
<keyword evidence="8" id="KW-1185">Reference proteome</keyword>
<evidence type="ECO:0000313" key="7">
    <source>
        <dbReference type="EMBL" id="TCK18682.1"/>
    </source>
</evidence>
<dbReference type="EMBL" id="SMFX01000001">
    <property type="protein sequence ID" value="TCK18682.1"/>
    <property type="molecule type" value="Genomic_DNA"/>
</dbReference>
<dbReference type="Proteomes" id="UP000295707">
    <property type="component" value="Unassembled WGS sequence"/>
</dbReference>
<keyword evidence="2" id="KW-1003">Cell membrane</keyword>
<dbReference type="PANTHER" id="PTHR30606">
    <property type="entry name" value="LIPID A BIOSYNTHESIS LAUROYL ACYLTRANSFERASE"/>
    <property type="match status" value="1"/>
</dbReference>
<dbReference type="PANTHER" id="PTHR30606:SF9">
    <property type="entry name" value="LIPID A BIOSYNTHESIS LAUROYLTRANSFERASE"/>
    <property type="match status" value="1"/>
</dbReference>
<dbReference type="RefSeq" id="WP_132972698.1">
    <property type="nucleotide sequence ID" value="NZ_SMFX01000001.1"/>
</dbReference>
<dbReference type="GO" id="GO:0009247">
    <property type="term" value="P:glycolipid biosynthetic process"/>
    <property type="evidence" value="ECO:0007669"/>
    <property type="project" value="UniProtKB-ARBA"/>
</dbReference>
<keyword evidence="6" id="KW-0012">Acyltransferase</keyword>
<evidence type="ECO:0000256" key="6">
    <source>
        <dbReference type="ARBA" id="ARBA00023315"/>
    </source>
</evidence>
<protein>
    <submittedName>
        <fullName evidence="7">KDO2-lipid IV(A) lauroyltransferase</fullName>
    </submittedName>
</protein>
<evidence type="ECO:0000256" key="3">
    <source>
        <dbReference type="ARBA" id="ARBA00022519"/>
    </source>
</evidence>
<dbReference type="CDD" id="cd07984">
    <property type="entry name" value="LPLAT_LABLAT-like"/>
    <property type="match status" value="1"/>
</dbReference>
<name>A0A4R1HN52_9GAMM</name>
<evidence type="ECO:0000256" key="2">
    <source>
        <dbReference type="ARBA" id="ARBA00022475"/>
    </source>
</evidence>
<evidence type="ECO:0000313" key="8">
    <source>
        <dbReference type="Proteomes" id="UP000295707"/>
    </source>
</evidence>
<evidence type="ECO:0000256" key="1">
    <source>
        <dbReference type="ARBA" id="ARBA00004533"/>
    </source>
</evidence>
<dbReference type="InterPro" id="IPR004960">
    <property type="entry name" value="LipA_acyltrans"/>
</dbReference>
<proteinExistence type="predicted"/>